<dbReference type="SUPFAM" id="SSF81383">
    <property type="entry name" value="F-box domain"/>
    <property type="match status" value="1"/>
</dbReference>
<protein>
    <recommendedName>
        <fullName evidence="4">F-box domain-containing protein</fullName>
    </recommendedName>
</protein>
<organism evidence="2 3">
    <name type="scientific">Aspergillus brasiliensis</name>
    <dbReference type="NCBI Taxonomy" id="319629"/>
    <lineage>
        <taxon>Eukaryota</taxon>
        <taxon>Fungi</taxon>
        <taxon>Dikarya</taxon>
        <taxon>Ascomycota</taxon>
        <taxon>Pezizomycotina</taxon>
        <taxon>Eurotiomycetes</taxon>
        <taxon>Eurotiomycetidae</taxon>
        <taxon>Eurotiales</taxon>
        <taxon>Aspergillaceae</taxon>
        <taxon>Aspergillus</taxon>
        <taxon>Aspergillus subgen. Circumdati</taxon>
    </lineage>
</organism>
<evidence type="ECO:0008006" key="4">
    <source>
        <dbReference type="Google" id="ProtNLM"/>
    </source>
</evidence>
<evidence type="ECO:0000313" key="3">
    <source>
        <dbReference type="Proteomes" id="UP001143548"/>
    </source>
</evidence>
<name>A0A9W5YJA7_9EURO</name>
<comment type="caution">
    <text evidence="2">The sequence shown here is derived from an EMBL/GenBank/DDBJ whole genome shotgun (WGS) entry which is preliminary data.</text>
</comment>
<gene>
    <name evidence="2" type="ORF">AbraCBS73388_010058</name>
</gene>
<evidence type="ECO:0000313" key="2">
    <source>
        <dbReference type="EMBL" id="GKZ17739.1"/>
    </source>
</evidence>
<accession>A0A9W5YJA7</accession>
<dbReference type="Proteomes" id="UP001143548">
    <property type="component" value="Unassembled WGS sequence"/>
</dbReference>
<sequence length="467" mass="54056">MSSFHFLSLETRQIILGYLDFDSLLSAVRTCRPLYAAYKGYEPSVMKSCLYTTITPEILPYAILILETAKSPYRALHKYESLITKRMAFPTETLRNWSWELYQMKEVLLVHKSMSYFIDDYSKKALQEFHSMFVRTEVCAPLSHKEWIRIARSFYAHLIVRQVCVNSINEEKVYQHRDQDGLFSFSVECVAEDIYPNSFDREQLYIASTYFRDLQPFNENSSLWAKKQVKASPGFHHAHMLSLVRRALGSSRSNLHLSANEKALLRTWRFCNVMMQEAIADLFRFRCPEPPDPDLAEDYLYRLAEHRVRDAMRKSFGAYQYGVVTWDKERLLNSRLKDLYRKDGDVYALHKIYVSLLKSPASQNSGAFVTGRVGGLKMPSKEKARNKAAPLCDASRKQPKAQPISRAVSPDTISWCSDTLRALKKAKAMTSKLSLGAHRPQPLKYYLLGPVSSRRPDSRVSRRKKRH</sequence>
<proteinExistence type="predicted"/>
<reference evidence="2" key="1">
    <citation type="submission" date="2022-07" db="EMBL/GenBank/DDBJ databases">
        <title>Taxonomy of Aspergillus series Nigri: significant species reduction supported by multi-species coalescent approaches.</title>
        <authorList>
            <person name="Bian C."/>
            <person name="Kusuya Y."/>
            <person name="Sklenar F."/>
            <person name="D'hooge E."/>
            <person name="Yaguchi T."/>
            <person name="Takahashi H."/>
            <person name="Hubka V."/>
        </authorList>
    </citation>
    <scope>NUCLEOTIDE SEQUENCE</scope>
    <source>
        <strain evidence="2">CBS 733.88</strain>
    </source>
</reference>
<evidence type="ECO:0000256" key="1">
    <source>
        <dbReference type="SAM" id="MobiDB-lite"/>
    </source>
</evidence>
<feature type="region of interest" description="Disordered" evidence="1">
    <location>
        <begin position="446"/>
        <end position="467"/>
    </location>
</feature>
<dbReference type="AlphaFoldDB" id="A0A9W5YJA7"/>
<dbReference type="InterPro" id="IPR036047">
    <property type="entry name" value="F-box-like_dom_sf"/>
</dbReference>
<dbReference type="EMBL" id="BROQ01000007">
    <property type="protein sequence ID" value="GKZ17739.1"/>
    <property type="molecule type" value="Genomic_DNA"/>
</dbReference>